<dbReference type="Proteomes" id="UP000053831">
    <property type="component" value="Unassembled WGS sequence"/>
</dbReference>
<name>A0A0M8N3T4_ESCWE</name>
<dbReference type="InterPro" id="IPR040720">
    <property type="entry name" value="GH81_C"/>
</dbReference>
<evidence type="ECO:0000256" key="2">
    <source>
        <dbReference type="ARBA" id="ARBA00010730"/>
    </source>
</evidence>
<dbReference type="OrthoDB" id="4473401at2759"/>
<sequence>MLSRDIFAEPIDTKAPRQIPEKFNGSSSYYINPVGIQSMVISAKELGKDTALSIDSMTAFSARVHLSKDSSSPPAISFPLVQGMACVTGLFNGATTVIRSGVFFKTMTRVTKDPKPDTAKYTFTLEDGSTWRVYAYRTKGDPLELKVTNNGLAEAKKPFFGVVQVCKDPLTPGSEALLDDGAGIYPVTLSLSGSASGSEGRYSFDFTKEGHGSGELYMFALPHHVESFDQGTIKRLQKLQLQSQTKGLATLVKGTSWTMIEPDLPINMSFAPWDPKKGSLDRLSDQAKGTIRAAAAKEVAQNMIAQSNLDSMYFSGKALAKFATIVYVVRDMIGDKTMTQTGLDQLKAAFAIFAANKQKYPLVRESIVSSASYATGNAGADFGNTYYNDHHFHYGYHILAAAMIGFLDPSWAKQNRDYINALVRDVANPSAKDQMFPMWRNFDWYHGHSWAHGLYAAMDGKASENGGKDASERVANGEDRTKSRAQRI</sequence>
<keyword evidence="13" id="KW-1185">Reference proteome</keyword>
<feature type="domain" description="Glycosyl hydrolase family 81 C-terminal" evidence="11">
    <location>
        <begin position="283"/>
        <end position="470"/>
    </location>
</feature>
<accession>A0A0M8N3T4</accession>
<reference evidence="12 13" key="1">
    <citation type="submission" date="2015-07" db="EMBL/GenBank/DDBJ databases">
        <title>The genome of the fungus Escovopsis weberi, a specialized disease agent of ant agriculture.</title>
        <authorList>
            <person name="de Man T.J."/>
            <person name="Stajich J.E."/>
            <person name="Kubicek C.P."/>
            <person name="Chenthamara K."/>
            <person name="Atanasova L."/>
            <person name="Druzhinina I.S."/>
            <person name="Birnbaum S."/>
            <person name="Barribeau S.M."/>
            <person name="Teiling C."/>
            <person name="Suen G."/>
            <person name="Currie C."/>
            <person name="Gerardo N.M."/>
        </authorList>
    </citation>
    <scope>NUCLEOTIDE SEQUENCE [LARGE SCALE GENOMIC DNA]</scope>
</reference>
<keyword evidence="5" id="KW-0119">Carbohydrate metabolism</keyword>
<feature type="domain" description="Glycosyl hydrolase family 81 N-terminal" evidence="10">
    <location>
        <begin position="22"/>
        <end position="275"/>
    </location>
</feature>
<evidence type="ECO:0000256" key="3">
    <source>
        <dbReference type="ARBA" id="ARBA00012780"/>
    </source>
</evidence>
<dbReference type="GO" id="GO:0042973">
    <property type="term" value="F:glucan endo-1,3-beta-D-glucosidase activity"/>
    <property type="evidence" value="ECO:0007669"/>
    <property type="project" value="UniProtKB-EC"/>
</dbReference>
<protein>
    <recommendedName>
        <fullName evidence="3">glucan endo-1,3-beta-D-glucosidase</fullName>
        <ecNumber evidence="3">3.2.1.39</ecNumber>
    </recommendedName>
</protein>
<dbReference type="Gene3D" id="1.10.287.1170">
    <property type="entry name" value="glycoside hydrolase family 81 endo-[beta] glucanase"/>
    <property type="match status" value="1"/>
</dbReference>
<feature type="region of interest" description="Disordered" evidence="9">
    <location>
        <begin position="462"/>
        <end position="488"/>
    </location>
</feature>
<dbReference type="GO" id="GO:0052861">
    <property type="term" value="F:endo-1,3(4)-beta-glucanase activity"/>
    <property type="evidence" value="ECO:0007669"/>
    <property type="project" value="InterPro"/>
</dbReference>
<comment type="catalytic activity">
    <reaction evidence="1">
        <text>Hydrolysis of (1-&gt;3)-beta-D-glucosidic linkages in (1-&gt;3)-beta-D-glucans.</text>
        <dbReference type="EC" id="3.2.1.39"/>
    </reaction>
</comment>
<evidence type="ECO:0000256" key="7">
    <source>
        <dbReference type="ARBA" id="ARBA00023316"/>
    </source>
</evidence>
<evidence type="ECO:0000256" key="8">
    <source>
        <dbReference type="ARBA" id="ARBA00023326"/>
    </source>
</evidence>
<dbReference type="Pfam" id="PF03639">
    <property type="entry name" value="Glyco_hydro_81"/>
    <property type="match status" value="1"/>
</dbReference>
<evidence type="ECO:0000256" key="5">
    <source>
        <dbReference type="ARBA" id="ARBA00023277"/>
    </source>
</evidence>
<evidence type="ECO:0000256" key="4">
    <source>
        <dbReference type="ARBA" id="ARBA00022801"/>
    </source>
</evidence>
<dbReference type="PANTHER" id="PTHR31983:SF0">
    <property type="entry name" value="GLUCAN ENDO-1,3-BETA-D-GLUCOSIDASE 2"/>
    <property type="match status" value="1"/>
</dbReference>
<evidence type="ECO:0000313" key="13">
    <source>
        <dbReference type="Proteomes" id="UP000053831"/>
    </source>
</evidence>
<keyword evidence="6" id="KW-0326">Glycosidase</keyword>
<evidence type="ECO:0000256" key="6">
    <source>
        <dbReference type="ARBA" id="ARBA00023295"/>
    </source>
</evidence>
<dbReference type="Pfam" id="PF17652">
    <property type="entry name" value="Glyco_hydro81C"/>
    <property type="match status" value="1"/>
</dbReference>
<dbReference type="InterPro" id="IPR040451">
    <property type="entry name" value="GH81_N"/>
</dbReference>
<evidence type="ECO:0000259" key="10">
    <source>
        <dbReference type="Pfam" id="PF03639"/>
    </source>
</evidence>
<dbReference type="EC" id="3.2.1.39" evidence="3"/>
<keyword evidence="8" id="KW-0624">Polysaccharide degradation</keyword>
<dbReference type="Gene3D" id="2.70.98.30">
    <property type="entry name" value="Golgi alpha-mannosidase II, domain 4"/>
    <property type="match status" value="1"/>
</dbReference>
<dbReference type="InterPro" id="IPR005200">
    <property type="entry name" value="Endo-beta-glucanase"/>
</dbReference>
<comment type="similarity">
    <text evidence="2">Belongs to the glycosyl hydrolase 81 family.</text>
</comment>
<proteinExistence type="inferred from homology"/>
<dbReference type="GO" id="GO:0071555">
    <property type="term" value="P:cell wall organization"/>
    <property type="evidence" value="ECO:0007669"/>
    <property type="project" value="UniProtKB-KW"/>
</dbReference>
<dbReference type="GO" id="GO:0000272">
    <property type="term" value="P:polysaccharide catabolic process"/>
    <property type="evidence" value="ECO:0007669"/>
    <property type="project" value="UniProtKB-KW"/>
</dbReference>
<dbReference type="AlphaFoldDB" id="A0A0M8N3T4"/>
<dbReference type="PROSITE" id="PS52008">
    <property type="entry name" value="GH81"/>
    <property type="match status" value="1"/>
</dbReference>
<evidence type="ECO:0000256" key="9">
    <source>
        <dbReference type="SAM" id="MobiDB-lite"/>
    </source>
</evidence>
<evidence type="ECO:0000259" key="11">
    <source>
        <dbReference type="Pfam" id="PF17652"/>
    </source>
</evidence>
<evidence type="ECO:0000256" key="1">
    <source>
        <dbReference type="ARBA" id="ARBA00000382"/>
    </source>
</evidence>
<keyword evidence="4" id="KW-0378">Hydrolase</keyword>
<gene>
    <name evidence="12" type="ORF">ESCO_005681</name>
</gene>
<feature type="compositionally biased region" description="Basic and acidic residues" evidence="9">
    <location>
        <begin position="466"/>
        <end position="482"/>
    </location>
</feature>
<dbReference type="FunFam" id="1.10.287.1170:FF:000001">
    <property type="entry name" value="Endo-1,3-beta-glucanase Engl1"/>
    <property type="match status" value="1"/>
</dbReference>
<evidence type="ECO:0000313" key="12">
    <source>
        <dbReference type="EMBL" id="KOS20044.1"/>
    </source>
</evidence>
<dbReference type="GO" id="GO:0009986">
    <property type="term" value="C:cell surface"/>
    <property type="evidence" value="ECO:0007669"/>
    <property type="project" value="TreeGrafter"/>
</dbReference>
<dbReference type="EMBL" id="LGSR01000019">
    <property type="protein sequence ID" value="KOS20044.1"/>
    <property type="molecule type" value="Genomic_DNA"/>
</dbReference>
<dbReference type="STRING" id="150374.A0A0M8N3T4"/>
<dbReference type="PANTHER" id="PTHR31983">
    <property type="entry name" value="ENDO-1,3(4)-BETA-GLUCANASE 1"/>
    <property type="match status" value="1"/>
</dbReference>
<comment type="caution">
    <text evidence="12">The sequence shown here is derived from an EMBL/GenBank/DDBJ whole genome shotgun (WGS) entry which is preliminary data.</text>
</comment>
<keyword evidence="7" id="KW-0961">Cell wall biogenesis/degradation</keyword>
<organism evidence="12 13">
    <name type="scientific">Escovopsis weberi</name>
    <dbReference type="NCBI Taxonomy" id="150374"/>
    <lineage>
        <taxon>Eukaryota</taxon>
        <taxon>Fungi</taxon>
        <taxon>Dikarya</taxon>
        <taxon>Ascomycota</taxon>
        <taxon>Pezizomycotina</taxon>
        <taxon>Sordariomycetes</taxon>
        <taxon>Hypocreomycetidae</taxon>
        <taxon>Hypocreales</taxon>
        <taxon>Hypocreaceae</taxon>
        <taxon>Escovopsis</taxon>
    </lineage>
</organism>